<name>M2LNM3_BAUPA</name>
<dbReference type="HOGENOM" id="CLU_023205_1_1_1"/>
<dbReference type="AlphaFoldDB" id="M2LNM3"/>
<feature type="domain" description="NADP-dependent oxidoreductase" evidence="2">
    <location>
        <begin position="17"/>
        <end position="333"/>
    </location>
</feature>
<dbReference type="PANTHER" id="PTHR43364:SF4">
    <property type="entry name" value="NAD(P)-LINKED OXIDOREDUCTASE SUPERFAMILY PROTEIN"/>
    <property type="match status" value="1"/>
</dbReference>
<dbReference type="GO" id="GO:0016491">
    <property type="term" value="F:oxidoreductase activity"/>
    <property type="evidence" value="ECO:0007669"/>
    <property type="project" value="UniProtKB-KW"/>
</dbReference>
<reference evidence="3 4" key="1">
    <citation type="journal article" date="2012" name="PLoS Pathog.">
        <title>Diverse lifestyles and strategies of plant pathogenesis encoded in the genomes of eighteen Dothideomycetes fungi.</title>
        <authorList>
            <person name="Ohm R.A."/>
            <person name="Feau N."/>
            <person name="Henrissat B."/>
            <person name="Schoch C.L."/>
            <person name="Horwitz B.A."/>
            <person name="Barry K.W."/>
            <person name="Condon B.J."/>
            <person name="Copeland A.C."/>
            <person name="Dhillon B."/>
            <person name="Glaser F."/>
            <person name="Hesse C.N."/>
            <person name="Kosti I."/>
            <person name="LaButti K."/>
            <person name="Lindquist E.A."/>
            <person name="Lucas S."/>
            <person name="Salamov A.A."/>
            <person name="Bradshaw R.E."/>
            <person name="Ciuffetti L."/>
            <person name="Hamelin R.C."/>
            <person name="Kema G.H.J."/>
            <person name="Lawrence C."/>
            <person name="Scott J.A."/>
            <person name="Spatafora J.W."/>
            <person name="Turgeon B.G."/>
            <person name="de Wit P.J.G.M."/>
            <person name="Zhong S."/>
            <person name="Goodwin S.B."/>
            <person name="Grigoriev I.V."/>
        </authorList>
    </citation>
    <scope>NUCLEOTIDE SEQUENCE [LARGE SCALE GENOMIC DNA]</scope>
    <source>
        <strain evidence="3 4">UAMH 10762</strain>
    </source>
</reference>
<keyword evidence="1" id="KW-0560">Oxidoreductase</keyword>
<proteinExistence type="predicted"/>
<dbReference type="InterPro" id="IPR023210">
    <property type="entry name" value="NADP_OxRdtase_dom"/>
</dbReference>
<dbReference type="EMBL" id="KB445556">
    <property type="protein sequence ID" value="EMC95952.1"/>
    <property type="molecule type" value="Genomic_DNA"/>
</dbReference>
<sequence length="346" mass="39001">MSSEAPPKTMADNANLKVVLGTMTIAKKDTLYDRISSPSEAAQLLDLCAQHHVSELDTARVYGWGTSEEMLGELRYEERGFSVSTKLFPSKGFPGIKPHMVYTHRPEDLRKGLMDSLKALGAKKVDIFYLHAPDRKHASFEETLKGVNELYEEGLFERFGLSNFMSWEVSHIHSLCTAHSWIRPSVYQGVYSLLQRRVEDELIPCLRHHGIAFYVYSPLAGGLLTGKYRQEQTEFEEGGRFDKKKIVGQHNHVKYWRGEVFEALEKIREVASKHDLTVAETAMRWLKWHSVLDSGKGDAVIVGASSAKHLEENLGDLEKGPLPVEVVEVVAGVWEGVKGKGDKYWA</sequence>
<dbReference type="InterPro" id="IPR036812">
    <property type="entry name" value="NAD(P)_OxRdtase_dom_sf"/>
</dbReference>
<gene>
    <name evidence="3" type="ORF">BAUCODRAFT_148802</name>
</gene>
<dbReference type="GeneID" id="19108887"/>
<evidence type="ECO:0000256" key="1">
    <source>
        <dbReference type="ARBA" id="ARBA00023002"/>
    </source>
</evidence>
<dbReference type="RefSeq" id="XP_007677246.1">
    <property type="nucleotide sequence ID" value="XM_007679056.1"/>
</dbReference>
<dbReference type="Gene3D" id="3.20.20.100">
    <property type="entry name" value="NADP-dependent oxidoreductase domain"/>
    <property type="match status" value="1"/>
</dbReference>
<organism evidence="3 4">
    <name type="scientific">Baudoinia panamericana (strain UAMH 10762)</name>
    <name type="common">Angels' share fungus</name>
    <name type="synonym">Baudoinia compniacensis (strain UAMH 10762)</name>
    <dbReference type="NCBI Taxonomy" id="717646"/>
    <lineage>
        <taxon>Eukaryota</taxon>
        <taxon>Fungi</taxon>
        <taxon>Dikarya</taxon>
        <taxon>Ascomycota</taxon>
        <taxon>Pezizomycotina</taxon>
        <taxon>Dothideomycetes</taxon>
        <taxon>Dothideomycetidae</taxon>
        <taxon>Mycosphaerellales</taxon>
        <taxon>Teratosphaeriaceae</taxon>
        <taxon>Baudoinia</taxon>
    </lineage>
</organism>
<dbReference type="OMA" id="HEYDCAR"/>
<dbReference type="Proteomes" id="UP000011761">
    <property type="component" value="Unassembled WGS sequence"/>
</dbReference>
<accession>M2LNM3</accession>
<dbReference type="InterPro" id="IPR050523">
    <property type="entry name" value="AKR_Detox_Biosynth"/>
</dbReference>
<dbReference type="CDD" id="cd19075">
    <property type="entry name" value="AKR_AKR7A1-5"/>
    <property type="match status" value="1"/>
</dbReference>
<evidence type="ECO:0000259" key="2">
    <source>
        <dbReference type="Pfam" id="PF00248"/>
    </source>
</evidence>
<dbReference type="eggNOG" id="ENOG502QU2T">
    <property type="taxonomic scope" value="Eukaryota"/>
</dbReference>
<evidence type="ECO:0000313" key="3">
    <source>
        <dbReference type="EMBL" id="EMC95952.1"/>
    </source>
</evidence>
<keyword evidence="4" id="KW-1185">Reference proteome</keyword>
<protein>
    <recommendedName>
        <fullName evidence="2">NADP-dependent oxidoreductase domain-containing protein</fullName>
    </recommendedName>
</protein>
<dbReference type="OrthoDB" id="2310150at2759"/>
<dbReference type="Pfam" id="PF00248">
    <property type="entry name" value="Aldo_ket_red"/>
    <property type="match status" value="1"/>
</dbReference>
<dbReference type="KEGG" id="bcom:BAUCODRAFT_148802"/>
<dbReference type="PANTHER" id="PTHR43364">
    <property type="entry name" value="NADH-SPECIFIC METHYLGLYOXAL REDUCTASE-RELATED"/>
    <property type="match status" value="1"/>
</dbReference>
<evidence type="ECO:0000313" key="4">
    <source>
        <dbReference type="Proteomes" id="UP000011761"/>
    </source>
</evidence>
<dbReference type="SUPFAM" id="SSF51430">
    <property type="entry name" value="NAD(P)-linked oxidoreductase"/>
    <property type="match status" value="1"/>
</dbReference>